<evidence type="ECO:0000313" key="3">
    <source>
        <dbReference type="Proteomes" id="UP000003089"/>
    </source>
</evidence>
<dbReference type="STRING" id="997884.HMPREF1068_03906"/>
<organism evidence="2 3">
    <name type="scientific">Bacteroides nordii CL02T12C05</name>
    <dbReference type="NCBI Taxonomy" id="997884"/>
    <lineage>
        <taxon>Bacteria</taxon>
        <taxon>Pseudomonadati</taxon>
        <taxon>Bacteroidota</taxon>
        <taxon>Bacteroidia</taxon>
        <taxon>Bacteroidales</taxon>
        <taxon>Bacteroidaceae</taxon>
        <taxon>Bacteroides</taxon>
    </lineage>
</organism>
<dbReference type="InterPro" id="IPR002509">
    <property type="entry name" value="NODB_dom"/>
</dbReference>
<dbReference type="InterPro" id="IPR011330">
    <property type="entry name" value="Glyco_hydro/deAcase_b/a-brl"/>
</dbReference>
<dbReference type="RefSeq" id="WP_007487216.1">
    <property type="nucleotide sequence ID" value="NZ_JH724316.1"/>
</dbReference>
<dbReference type="InterPro" id="IPR022560">
    <property type="entry name" value="DUF3473"/>
</dbReference>
<dbReference type="PATRIC" id="fig|997884.3.peg.4007"/>
<evidence type="ECO:0000259" key="1">
    <source>
        <dbReference type="PROSITE" id="PS51677"/>
    </source>
</evidence>
<proteinExistence type="predicted"/>
<dbReference type="EMBL" id="AGXS01000026">
    <property type="protein sequence ID" value="EIY44619.1"/>
    <property type="molecule type" value="Genomic_DNA"/>
</dbReference>
<accession>I9GDH0</accession>
<dbReference type="InterPro" id="IPR045235">
    <property type="entry name" value="PuuE_HpPgdA-like"/>
</dbReference>
<dbReference type="PANTHER" id="PTHR47561:SF1">
    <property type="entry name" value="POLYSACCHARIDE DEACETYLASE FAMILY PROTEIN (AFU_ORTHOLOGUE AFUA_6G05030)"/>
    <property type="match status" value="1"/>
</dbReference>
<dbReference type="SUPFAM" id="SSF88713">
    <property type="entry name" value="Glycoside hydrolase/deacetylase"/>
    <property type="match status" value="1"/>
</dbReference>
<dbReference type="Proteomes" id="UP000003089">
    <property type="component" value="Unassembled WGS sequence"/>
</dbReference>
<sequence length="292" mass="33855">MNVLSYDIEEWYIEKKFNGGRKEKYMEYDVYLHRILDLLDKHSIKATFFCVGGIAIDFPYVVKEIAQRGHDIGCHSNEHIWLTKMTPIQLQEDTKAAIAALENCCGKKVVSYRAPAFSIGEDNKWALEILAECGIERDSSLFPAKRDFGGFDGFPTTNPSIIEYNDVRIKEFPIMLTPIISKQIAYSGGGYFRFFPYWFITSNMKNNNYNICYFHIGDLIYSQNHMMTRNEYEIYFQEKGSCFNRLKRHFKSTVGTKGAFGKMEKLIGQYDFVNLAQADNDIDWSKINIVKL</sequence>
<dbReference type="GO" id="GO:0005975">
    <property type="term" value="P:carbohydrate metabolic process"/>
    <property type="evidence" value="ECO:0007669"/>
    <property type="project" value="InterPro"/>
</dbReference>
<dbReference type="HOGENOM" id="CLU_066872_0_0_10"/>
<comment type="caution">
    <text evidence="2">The sequence shown here is derived from an EMBL/GenBank/DDBJ whole genome shotgun (WGS) entry which is preliminary data.</text>
</comment>
<dbReference type="Pfam" id="PF11959">
    <property type="entry name" value="DUF3473"/>
    <property type="match status" value="1"/>
</dbReference>
<dbReference type="GO" id="GO:0016810">
    <property type="term" value="F:hydrolase activity, acting on carbon-nitrogen (but not peptide) bonds"/>
    <property type="evidence" value="ECO:0007669"/>
    <property type="project" value="InterPro"/>
</dbReference>
<reference evidence="2 3" key="1">
    <citation type="submission" date="2012-02" db="EMBL/GenBank/DDBJ databases">
        <title>The Genome Sequence of Bacteroides nordii CL02T12C05.</title>
        <authorList>
            <consortium name="The Broad Institute Genome Sequencing Platform"/>
            <person name="Earl A."/>
            <person name="Ward D."/>
            <person name="Feldgarden M."/>
            <person name="Gevers D."/>
            <person name="Zitomersky N.L."/>
            <person name="Coyne M.J."/>
            <person name="Comstock L.E."/>
            <person name="Young S.K."/>
            <person name="Zeng Q."/>
            <person name="Gargeya S."/>
            <person name="Fitzgerald M."/>
            <person name="Haas B."/>
            <person name="Abouelleil A."/>
            <person name="Alvarado L."/>
            <person name="Arachchi H.M."/>
            <person name="Berlin A."/>
            <person name="Chapman S.B."/>
            <person name="Gearin G."/>
            <person name="Goldberg J."/>
            <person name="Griggs A."/>
            <person name="Gujja S."/>
            <person name="Hansen M."/>
            <person name="Heiman D."/>
            <person name="Howarth C."/>
            <person name="Larimer J."/>
            <person name="Lui A."/>
            <person name="MacDonald P.J.P."/>
            <person name="McCowen C."/>
            <person name="Montmayeur A."/>
            <person name="Murphy C."/>
            <person name="Neiman D."/>
            <person name="Pearson M."/>
            <person name="Priest M."/>
            <person name="Roberts A."/>
            <person name="Saif S."/>
            <person name="Shea T."/>
            <person name="Sisk P."/>
            <person name="Stolte C."/>
            <person name="Sykes S."/>
            <person name="Wortman J."/>
            <person name="Nusbaum C."/>
            <person name="Birren B."/>
        </authorList>
    </citation>
    <scope>NUCLEOTIDE SEQUENCE [LARGE SCALE GENOMIC DNA]</scope>
    <source>
        <strain evidence="2 3">CL02T12C05</strain>
    </source>
</reference>
<dbReference type="PANTHER" id="PTHR47561">
    <property type="entry name" value="POLYSACCHARIDE DEACETYLASE FAMILY PROTEIN (AFU_ORTHOLOGUE AFUA_6G05030)"/>
    <property type="match status" value="1"/>
</dbReference>
<protein>
    <submittedName>
        <fullName evidence="2">Polysaccharide deactylase, PEP-CTERM locus subfamily</fullName>
    </submittedName>
</protein>
<dbReference type="Gene3D" id="3.20.20.370">
    <property type="entry name" value="Glycoside hydrolase/deacetylase"/>
    <property type="match status" value="1"/>
</dbReference>
<dbReference type="eggNOG" id="COG0726">
    <property type="taxonomic scope" value="Bacteria"/>
</dbReference>
<evidence type="ECO:0000313" key="2">
    <source>
        <dbReference type="EMBL" id="EIY44619.1"/>
    </source>
</evidence>
<feature type="domain" description="NodB homology" evidence="1">
    <location>
        <begin position="9"/>
        <end position="212"/>
    </location>
</feature>
<dbReference type="AlphaFoldDB" id="I9GDH0"/>
<keyword evidence="3" id="KW-1185">Reference proteome</keyword>
<dbReference type="Pfam" id="PF01522">
    <property type="entry name" value="Polysacc_deac_1"/>
    <property type="match status" value="1"/>
</dbReference>
<gene>
    <name evidence="2" type="ORF">HMPREF1068_03906</name>
</gene>
<dbReference type="PROSITE" id="PS51677">
    <property type="entry name" value="NODB"/>
    <property type="match status" value="1"/>
</dbReference>
<dbReference type="CDD" id="cd10941">
    <property type="entry name" value="CE4_PuuE_HpPgdA_like_2"/>
    <property type="match status" value="1"/>
</dbReference>
<name>I9GDH0_9BACE</name>